<dbReference type="Gene3D" id="3.60.10.10">
    <property type="entry name" value="Endonuclease/exonuclease/phosphatase"/>
    <property type="match status" value="1"/>
</dbReference>
<proteinExistence type="predicted"/>
<comment type="caution">
    <text evidence="1">The sequence shown here is derived from an EMBL/GenBank/DDBJ whole genome shotgun (WGS) entry which is preliminary data.</text>
</comment>
<dbReference type="OrthoDB" id="6629108at2759"/>
<accession>A0A6A4K5S5</accession>
<evidence type="ECO:0000313" key="1">
    <source>
        <dbReference type="EMBL" id="KAF6210436.1"/>
    </source>
</evidence>
<sequence>MGRACGGILSAHKMVGNERIDFKFEEHFGMWILKITWKGDSENELICVPSYLRQEVWDDELQRVRRVLEEVGDKPLLWIGDMNARTGSLQVVSDELLSQGSVLTEERKSKDEIVNSRGIHLVEMCDELSLVILNGRSPSDELGELTFISHLGVSVNDYACISSAFVDNVVDMRVDAQFFSDHMPLVVELAMIRDAESRVGVRNRLRWTTQDSLCYKQRLELAMMTEGPVLEDPEERMKQLLARVKEAAYLGHKEGGQGNCKFEKKWFDWECNRMRDRCFRYLEIVRA</sequence>
<dbReference type="InterPro" id="IPR036691">
    <property type="entry name" value="Endo/exonu/phosph_ase_sf"/>
</dbReference>
<protein>
    <recommendedName>
        <fullName evidence="3">Endonuclease/exonuclease/phosphatase domain-containing protein</fullName>
    </recommendedName>
</protein>
<evidence type="ECO:0000313" key="2">
    <source>
        <dbReference type="Proteomes" id="UP000466442"/>
    </source>
</evidence>
<dbReference type="SUPFAM" id="SSF56219">
    <property type="entry name" value="DNase I-like"/>
    <property type="match status" value="1"/>
</dbReference>
<evidence type="ECO:0008006" key="3">
    <source>
        <dbReference type="Google" id="ProtNLM"/>
    </source>
</evidence>
<dbReference type="AlphaFoldDB" id="A0A6A4K5S5"/>
<dbReference type="EMBL" id="WIXP02000005">
    <property type="protein sequence ID" value="KAF6210436.1"/>
    <property type="molecule type" value="Genomic_DNA"/>
</dbReference>
<name>A0A6A4K5S5_APOLU</name>
<keyword evidence="2" id="KW-1185">Reference proteome</keyword>
<gene>
    <name evidence="1" type="ORF">GE061_013542</name>
</gene>
<reference evidence="1" key="1">
    <citation type="journal article" date="2021" name="Mol. Ecol. Resour.">
        <title>Apolygus lucorum genome provides insights into omnivorousness and mesophyll feeding.</title>
        <authorList>
            <person name="Liu Y."/>
            <person name="Liu H."/>
            <person name="Wang H."/>
            <person name="Huang T."/>
            <person name="Liu B."/>
            <person name="Yang B."/>
            <person name="Yin L."/>
            <person name="Li B."/>
            <person name="Zhang Y."/>
            <person name="Zhang S."/>
            <person name="Jiang F."/>
            <person name="Zhang X."/>
            <person name="Ren Y."/>
            <person name="Wang B."/>
            <person name="Wang S."/>
            <person name="Lu Y."/>
            <person name="Wu K."/>
            <person name="Fan W."/>
            <person name="Wang G."/>
        </authorList>
    </citation>
    <scope>NUCLEOTIDE SEQUENCE</scope>
    <source>
        <strain evidence="1">12Hb</strain>
    </source>
</reference>
<organism evidence="1 2">
    <name type="scientific">Apolygus lucorum</name>
    <name type="common">Small green plant bug</name>
    <name type="synonym">Lygocoris lucorum</name>
    <dbReference type="NCBI Taxonomy" id="248454"/>
    <lineage>
        <taxon>Eukaryota</taxon>
        <taxon>Metazoa</taxon>
        <taxon>Ecdysozoa</taxon>
        <taxon>Arthropoda</taxon>
        <taxon>Hexapoda</taxon>
        <taxon>Insecta</taxon>
        <taxon>Pterygota</taxon>
        <taxon>Neoptera</taxon>
        <taxon>Paraneoptera</taxon>
        <taxon>Hemiptera</taxon>
        <taxon>Heteroptera</taxon>
        <taxon>Panheteroptera</taxon>
        <taxon>Cimicomorpha</taxon>
        <taxon>Miridae</taxon>
        <taxon>Mirini</taxon>
        <taxon>Apolygus</taxon>
    </lineage>
</organism>
<dbReference type="Proteomes" id="UP000466442">
    <property type="component" value="Linkage Group LG5"/>
</dbReference>